<reference evidence="1" key="1">
    <citation type="submission" date="2021-06" db="EMBL/GenBank/DDBJ databases">
        <authorList>
            <person name="Kallberg Y."/>
            <person name="Tangrot J."/>
            <person name="Rosling A."/>
        </authorList>
    </citation>
    <scope>NUCLEOTIDE SEQUENCE</scope>
    <source>
        <strain evidence="1">87-6 pot B 2015</strain>
    </source>
</reference>
<evidence type="ECO:0000313" key="1">
    <source>
        <dbReference type="EMBL" id="CAG8577874.1"/>
    </source>
</evidence>
<organism evidence="1 2">
    <name type="scientific">Funneliformis mosseae</name>
    <name type="common">Endomycorrhizal fungus</name>
    <name type="synonym">Glomus mosseae</name>
    <dbReference type="NCBI Taxonomy" id="27381"/>
    <lineage>
        <taxon>Eukaryota</taxon>
        <taxon>Fungi</taxon>
        <taxon>Fungi incertae sedis</taxon>
        <taxon>Mucoromycota</taxon>
        <taxon>Glomeromycotina</taxon>
        <taxon>Glomeromycetes</taxon>
        <taxon>Glomerales</taxon>
        <taxon>Glomeraceae</taxon>
        <taxon>Funneliformis</taxon>
    </lineage>
</organism>
<sequence>MIQNELHKLATDESAIAEYYKNLNMLSNEWDLIQIKQHVQ</sequence>
<comment type="caution">
    <text evidence="1">The sequence shown here is derived from an EMBL/GenBank/DDBJ whole genome shotgun (WGS) entry which is preliminary data.</text>
</comment>
<keyword evidence="2" id="KW-1185">Reference proteome</keyword>
<name>A0A9N9G1D8_FUNMO</name>
<gene>
    <name evidence="1" type="ORF">FMOSSE_LOCUS7796</name>
</gene>
<protein>
    <submittedName>
        <fullName evidence="1">14458_t:CDS:1</fullName>
    </submittedName>
</protein>
<accession>A0A9N9G1D8</accession>
<dbReference type="Proteomes" id="UP000789375">
    <property type="component" value="Unassembled WGS sequence"/>
</dbReference>
<proteinExistence type="predicted"/>
<dbReference type="EMBL" id="CAJVPP010001895">
    <property type="protein sequence ID" value="CAG8577874.1"/>
    <property type="molecule type" value="Genomic_DNA"/>
</dbReference>
<dbReference type="AlphaFoldDB" id="A0A9N9G1D8"/>
<evidence type="ECO:0000313" key="2">
    <source>
        <dbReference type="Proteomes" id="UP000789375"/>
    </source>
</evidence>